<protein>
    <recommendedName>
        <fullName evidence="4">O-antigen ligase domain-containing protein</fullName>
    </recommendedName>
</protein>
<dbReference type="Proteomes" id="UP000621560">
    <property type="component" value="Unassembled WGS sequence"/>
</dbReference>
<name>A0A927BX57_9BACL</name>
<sequence length="498" mass="55098">MSLFIRRLIHLRPVRLAAGIPLVLLASYLIGQWSLDGAKLRILIFVALQLGIVAVSLRRPRLAMLGLLVYLPLMGIFRRWLIPYAGWSAIDPLILLAPMTVLLLGSYWAYRTYIQRQPIMNDTRLFRIVRWLLLIELLQVLNPLQGGLMSGLGGVIFYTVPLMWLLLTRIYADERWMRIVTALVLAVGALGALYGFKQMHLGFFDFELRWVYTAGYAALMIGPGIVRPFSIFTSAAEYTQYLLIATIIAWCWLLRGRPLQRAIGLLTLPLTAYMLFMGASRTPVVLGLMALAALTVAHARSARARAALAIAMLAACLLAFRLITSIDVGDNSFAARQVNGLSNPFDAEHSTLGLHWHYFVDGIASGLRNPLGYGLGATTLAGDKFGGSSMNSEVDFSNMLVSTGLFGGVLYVWLILRTLRLAFACCREGVTQLTVLGILLGTLGSWSIGGNYSTVVIIWLCIGYLDAYTGRLSAPESATRQLERRKQTHADVRYHPDV</sequence>
<feature type="transmembrane region" description="Helical" evidence="1">
    <location>
        <begin position="179"/>
        <end position="196"/>
    </location>
</feature>
<keyword evidence="1" id="KW-1133">Transmembrane helix</keyword>
<comment type="caution">
    <text evidence="2">The sequence shown here is derived from an EMBL/GenBank/DDBJ whole genome shotgun (WGS) entry which is preliminary data.</text>
</comment>
<evidence type="ECO:0000313" key="2">
    <source>
        <dbReference type="EMBL" id="MBD2847129.1"/>
    </source>
</evidence>
<feature type="transmembrane region" description="Helical" evidence="1">
    <location>
        <begin position="396"/>
        <end position="416"/>
    </location>
</feature>
<feature type="transmembrane region" description="Helical" evidence="1">
    <location>
        <begin position="428"/>
        <end position="448"/>
    </location>
</feature>
<feature type="transmembrane region" description="Helical" evidence="1">
    <location>
        <begin position="148"/>
        <end position="167"/>
    </location>
</feature>
<accession>A0A927BX57</accession>
<evidence type="ECO:0000256" key="1">
    <source>
        <dbReference type="SAM" id="Phobius"/>
    </source>
</evidence>
<evidence type="ECO:0000313" key="3">
    <source>
        <dbReference type="Proteomes" id="UP000621560"/>
    </source>
</evidence>
<dbReference type="AlphaFoldDB" id="A0A927BX57"/>
<gene>
    <name evidence="2" type="ORF">IDH44_18170</name>
</gene>
<feature type="transmembrane region" description="Helical" evidence="1">
    <location>
        <begin position="125"/>
        <end position="142"/>
    </location>
</feature>
<feature type="transmembrane region" description="Helical" evidence="1">
    <location>
        <begin position="208"/>
        <end position="226"/>
    </location>
</feature>
<feature type="transmembrane region" description="Helical" evidence="1">
    <location>
        <begin position="12"/>
        <end position="31"/>
    </location>
</feature>
<feature type="transmembrane region" description="Helical" evidence="1">
    <location>
        <begin position="275"/>
        <end position="294"/>
    </location>
</feature>
<feature type="transmembrane region" description="Helical" evidence="1">
    <location>
        <begin position="306"/>
        <end position="323"/>
    </location>
</feature>
<keyword evidence="1" id="KW-0812">Transmembrane</keyword>
<feature type="transmembrane region" description="Helical" evidence="1">
    <location>
        <begin position="238"/>
        <end position="255"/>
    </location>
</feature>
<evidence type="ECO:0008006" key="4">
    <source>
        <dbReference type="Google" id="ProtNLM"/>
    </source>
</evidence>
<reference evidence="2" key="1">
    <citation type="submission" date="2020-09" db="EMBL/GenBank/DDBJ databases">
        <title>A novel bacterium of genus Paenibacillus, isolated from South China Sea.</title>
        <authorList>
            <person name="Huang H."/>
            <person name="Mo K."/>
            <person name="Hu Y."/>
        </authorList>
    </citation>
    <scope>NUCLEOTIDE SEQUENCE</scope>
    <source>
        <strain evidence="2">IB182496</strain>
    </source>
</reference>
<keyword evidence="1" id="KW-0472">Membrane</keyword>
<keyword evidence="3" id="KW-1185">Reference proteome</keyword>
<proteinExistence type="predicted"/>
<feature type="transmembrane region" description="Helical" evidence="1">
    <location>
        <begin position="37"/>
        <end position="55"/>
    </location>
</feature>
<dbReference type="RefSeq" id="WP_190920163.1">
    <property type="nucleotide sequence ID" value="NZ_JACXIZ010000033.1"/>
</dbReference>
<dbReference type="EMBL" id="JACXIZ010000033">
    <property type="protein sequence ID" value="MBD2847129.1"/>
    <property type="molecule type" value="Genomic_DNA"/>
</dbReference>
<feature type="transmembrane region" description="Helical" evidence="1">
    <location>
        <begin position="62"/>
        <end position="81"/>
    </location>
</feature>
<organism evidence="2 3">
    <name type="scientific">Paenibacillus sabuli</name>
    <dbReference type="NCBI Taxonomy" id="2772509"/>
    <lineage>
        <taxon>Bacteria</taxon>
        <taxon>Bacillati</taxon>
        <taxon>Bacillota</taxon>
        <taxon>Bacilli</taxon>
        <taxon>Bacillales</taxon>
        <taxon>Paenibacillaceae</taxon>
        <taxon>Paenibacillus</taxon>
    </lineage>
</organism>
<feature type="transmembrane region" description="Helical" evidence="1">
    <location>
        <begin position="93"/>
        <end position="113"/>
    </location>
</feature>